<sequence>MPGFYFSSLPKLKIRRGGVVDDISPLPPVSFSVFVPGIAVPQAPETMVSISFFNPLAPEMTSRKPSVPFPAGPMSSSKNFRRSGKRKAAADSKEETSMPGKRIENTRDSWRTG</sequence>
<evidence type="ECO:0000313" key="2">
    <source>
        <dbReference type="EMBL" id="KAL2553143.1"/>
    </source>
</evidence>
<dbReference type="EMBL" id="JBFOLJ010000002">
    <property type="protein sequence ID" value="KAL2553143.1"/>
    <property type="molecule type" value="Genomic_DNA"/>
</dbReference>
<keyword evidence="3" id="KW-1185">Reference proteome</keyword>
<comment type="caution">
    <text evidence="2">The sequence shown here is derived from an EMBL/GenBank/DDBJ whole genome shotgun (WGS) entry which is preliminary data.</text>
</comment>
<proteinExistence type="predicted"/>
<feature type="compositionally biased region" description="Basic and acidic residues" evidence="1">
    <location>
        <begin position="88"/>
        <end position="113"/>
    </location>
</feature>
<gene>
    <name evidence="2" type="ORF">Fot_06762</name>
</gene>
<dbReference type="AlphaFoldDB" id="A0ABD1WWT1"/>
<evidence type="ECO:0000256" key="1">
    <source>
        <dbReference type="SAM" id="MobiDB-lite"/>
    </source>
</evidence>
<evidence type="ECO:0000313" key="3">
    <source>
        <dbReference type="Proteomes" id="UP001604277"/>
    </source>
</evidence>
<accession>A0ABD1WWT1</accession>
<dbReference type="Proteomes" id="UP001604277">
    <property type="component" value="Unassembled WGS sequence"/>
</dbReference>
<organism evidence="2 3">
    <name type="scientific">Forsythia ovata</name>
    <dbReference type="NCBI Taxonomy" id="205694"/>
    <lineage>
        <taxon>Eukaryota</taxon>
        <taxon>Viridiplantae</taxon>
        <taxon>Streptophyta</taxon>
        <taxon>Embryophyta</taxon>
        <taxon>Tracheophyta</taxon>
        <taxon>Spermatophyta</taxon>
        <taxon>Magnoliopsida</taxon>
        <taxon>eudicotyledons</taxon>
        <taxon>Gunneridae</taxon>
        <taxon>Pentapetalae</taxon>
        <taxon>asterids</taxon>
        <taxon>lamiids</taxon>
        <taxon>Lamiales</taxon>
        <taxon>Oleaceae</taxon>
        <taxon>Forsythieae</taxon>
        <taxon>Forsythia</taxon>
    </lineage>
</organism>
<feature type="region of interest" description="Disordered" evidence="1">
    <location>
        <begin position="62"/>
        <end position="113"/>
    </location>
</feature>
<reference evidence="3" key="1">
    <citation type="submission" date="2024-07" db="EMBL/GenBank/DDBJ databases">
        <title>Two chromosome-level genome assemblies of Korean endemic species Abeliophyllum distichum and Forsythia ovata (Oleaceae).</title>
        <authorList>
            <person name="Jang H."/>
        </authorList>
    </citation>
    <scope>NUCLEOTIDE SEQUENCE [LARGE SCALE GENOMIC DNA]</scope>
</reference>
<protein>
    <submittedName>
        <fullName evidence="2">Uncharacterized protein</fullName>
    </submittedName>
</protein>
<name>A0ABD1WWT1_9LAMI</name>